<proteinExistence type="predicted"/>
<sequence length="51" mass="5928">MGMNGNVIADNHSYIRISIVSCDRQTSLLILDPKLYQWGVTCPHRMWHINE</sequence>
<dbReference type="EMBL" id="JAHQIW010005990">
    <property type="protein sequence ID" value="KAJ1367735.1"/>
    <property type="molecule type" value="Genomic_DNA"/>
</dbReference>
<name>A0AAD5R166_PARTN</name>
<evidence type="ECO:0000313" key="2">
    <source>
        <dbReference type="Proteomes" id="UP001196413"/>
    </source>
</evidence>
<dbReference type="Proteomes" id="UP001196413">
    <property type="component" value="Unassembled WGS sequence"/>
</dbReference>
<dbReference type="AlphaFoldDB" id="A0AAD5R166"/>
<comment type="caution">
    <text evidence="1">The sequence shown here is derived from an EMBL/GenBank/DDBJ whole genome shotgun (WGS) entry which is preliminary data.</text>
</comment>
<accession>A0AAD5R166</accession>
<keyword evidence="2" id="KW-1185">Reference proteome</keyword>
<gene>
    <name evidence="1" type="ORF">KIN20_028710</name>
</gene>
<protein>
    <submittedName>
        <fullName evidence="1">Uncharacterized protein</fullName>
    </submittedName>
</protein>
<organism evidence="1 2">
    <name type="scientific">Parelaphostrongylus tenuis</name>
    <name type="common">Meningeal worm</name>
    <dbReference type="NCBI Taxonomy" id="148309"/>
    <lineage>
        <taxon>Eukaryota</taxon>
        <taxon>Metazoa</taxon>
        <taxon>Ecdysozoa</taxon>
        <taxon>Nematoda</taxon>
        <taxon>Chromadorea</taxon>
        <taxon>Rhabditida</taxon>
        <taxon>Rhabditina</taxon>
        <taxon>Rhabditomorpha</taxon>
        <taxon>Strongyloidea</taxon>
        <taxon>Metastrongylidae</taxon>
        <taxon>Parelaphostrongylus</taxon>
    </lineage>
</organism>
<reference evidence="1" key="1">
    <citation type="submission" date="2021-06" db="EMBL/GenBank/DDBJ databases">
        <title>Parelaphostrongylus tenuis whole genome reference sequence.</title>
        <authorList>
            <person name="Garwood T.J."/>
            <person name="Larsen P.A."/>
            <person name="Fountain-Jones N.M."/>
            <person name="Garbe J.R."/>
            <person name="Macchietto M.G."/>
            <person name="Kania S.A."/>
            <person name="Gerhold R.W."/>
            <person name="Richards J.E."/>
            <person name="Wolf T.M."/>
        </authorList>
    </citation>
    <scope>NUCLEOTIDE SEQUENCE</scope>
    <source>
        <strain evidence="1">MNPRO001-30</strain>
        <tissue evidence="1">Meninges</tissue>
    </source>
</reference>
<evidence type="ECO:0000313" key="1">
    <source>
        <dbReference type="EMBL" id="KAJ1367735.1"/>
    </source>
</evidence>